<dbReference type="AlphaFoldDB" id="A0A172QUW2"/>
<name>A0A172QUW2_9CORY</name>
<dbReference type="EMBL" id="CP015622">
    <property type="protein sequence ID" value="ANE04492.1"/>
    <property type="molecule type" value="Genomic_DNA"/>
</dbReference>
<dbReference type="KEGG" id="ccjz:ccrud_09955"/>
<gene>
    <name evidence="1" type="ORF">ccrud_09955</name>
</gene>
<dbReference type="RefSeq" id="WP_066566948.1">
    <property type="nucleotide sequence ID" value="NZ_CP015622.1"/>
</dbReference>
<reference evidence="1 2" key="1">
    <citation type="submission" date="2016-05" db="EMBL/GenBank/DDBJ databases">
        <title>Complete genome sequence of Corynebacterium crudilactis, a new Corynebacterium species isolated from raw cow's milk.</title>
        <authorList>
            <person name="Christian R."/>
            <person name="Zimmermann J."/>
            <person name="Lipski A."/>
            <person name="Kalinowski J."/>
        </authorList>
    </citation>
    <scope>NUCLEOTIDE SEQUENCE [LARGE SCALE GENOMIC DNA]</scope>
    <source>
        <strain evidence="1 2">JZ16</strain>
    </source>
</reference>
<sequence>MHSLDLSGITAGLQALPVETIVQALPQIVVLALPRIQPQDMLNLSSSPLSQLSLDPTNFLEIRLPRIIERLTFEAVGASGYVLHLVTPRGGAELNVIAAGACHA</sequence>
<organism evidence="1 2">
    <name type="scientific">Corynebacterium crudilactis</name>
    <dbReference type="NCBI Taxonomy" id="1652495"/>
    <lineage>
        <taxon>Bacteria</taxon>
        <taxon>Bacillati</taxon>
        <taxon>Actinomycetota</taxon>
        <taxon>Actinomycetes</taxon>
        <taxon>Mycobacteriales</taxon>
        <taxon>Corynebacteriaceae</taxon>
        <taxon>Corynebacterium</taxon>
    </lineage>
</organism>
<evidence type="ECO:0000313" key="2">
    <source>
        <dbReference type="Proteomes" id="UP000076929"/>
    </source>
</evidence>
<accession>A0A172QUW2</accession>
<keyword evidence="2" id="KW-1185">Reference proteome</keyword>
<dbReference type="Proteomes" id="UP000076929">
    <property type="component" value="Chromosome"/>
</dbReference>
<protein>
    <submittedName>
        <fullName evidence="1">Uncharacterized protein</fullName>
    </submittedName>
</protein>
<proteinExistence type="predicted"/>
<evidence type="ECO:0000313" key="1">
    <source>
        <dbReference type="EMBL" id="ANE04492.1"/>
    </source>
</evidence>